<keyword evidence="7" id="KW-0333">Golgi apparatus</keyword>
<gene>
    <name evidence="10" type="ORF">KFK09_011220</name>
</gene>
<dbReference type="Pfam" id="PF03407">
    <property type="entry name" value="Nucleotid_trans"/>
    <property type="match status" value="1"/>
</dbReference>
<dbReference type="PANTHER" id="PTHR47483:SF1">
    <property type="entry name" value="BETA-ARABINOFURANOSYLTRANSFERASE RAY1"/>
    <property type="match status" value="1"/>
</dbReference>
<comment type="caution">
    <text evidence="10">The sequence shown here is derived from an EMBL/GenBank/DDBJ whole genome shotgun (WGS) entry which is preliminary data.</text>
</comment>
<feature type="transmembrane region" description="Helical" evidence="7">
    <location>
        <begin position="47"/>
        <end position="67"/>
    </location>
</feature>
<dbReference type="OrthoDB" id="2526284at2759"/>
<dbReference type="SUPFAM" id="SSF53448">
    <property type="entry name" value="Nucleotide-diphospho-sugar transferases"/>
    <property type="match status" value="1"/>
</dbReference>
<evidence type="ECO:0000256" key="7">
    <source>
        <dbReference type="RuleBase" id="RU363055"/>
    </source>
</evidence>
<evidence type="ECO:0000256" key="6">
    <source>
        <dbReference type="ARBA" id="ARBA00023136"/>
    </source>
</evidence>
<dbReference type="InterPro" id="IPR005069">
    <property type="entry name" value="Nucl-diP-sugar_transferase"/>
</dbReference>
<name>A0A8T3BC29_DENNO</name>
<dbReference type="Pfam" id="PF01697">
    <property type="entry name" value="Glyco_transf_92"/>
    <property type="match status" value="1"/>
</dbReference>
<keyword evidence="7" id="KW-0735">Signal-anchor</keyword>
<organism evidence="10 11">
    <name type="scientific">Dendrobium nobile</name>
    <name type="common">Orchid</name>
    <dbReference type="NCBI Taxonomy" id="94219"/>
    <lineage>
        <taxon>Eukaryota</taxon>
        <taxon>Viridiplantae</taxon>
        <taxon>Streptophyta</taxon>
        <taxon>Embryophyta</taxon>
        <taxon>Tracheophyta</taxon>
        <taxon>Spermatophyta</taxon>
        <taxon>Magnoliopsida</taxon>
        <taxon>Liliopsida</taxon>
        <taxon>Asparagales</taxon>
        <taxon>Orchidaceae</taxon>
        <taxon>Epidendroideae</taxon>
        <taxon>Malaxideae</taxon>
        <taxon>Dendrobiinae</taxon>
        <taxon>Dendrobium</taxon>
    </lineage>
</organism>
<evidence type="ECO:0000256" key="4">
    <source>
        <dbReference type="ARBA" id="ARBA00022676"/>
    </source>
</evidence>
<accession>A0A8T3BC29</accession>
<comment type="similarity">
    <text evidence="3">Belongs to the glycosyltransferase 92 family.</text>
</comment>
<keyword evidence="4 7" id="KW-0328">Glycosyltransferase</keyword>
<dbReference type="InterPro" id="IPR029044">
    <property type="entry name" value="Nucleotide-diphossugar_trans"/>
</dbReference>
<proteinExistence type="inferred from homology"/>
<evidence type="ECO:0000256" key="2">
    <source>
        <dbReference type="ARBA" id="ARBA00007033"/>
    </source>
</evidence>
<dbReference type="GO" id="GO:0071555">
    <property type="term" value="P:cell wall organization"/>
    <property type="evidence" value="ECO:0007669"/>
    <property type="project" value="UniProtKB-KW"/>
</dbReference>
<evidence type="ECO:0000256" key="5">
    <source>
        <dbReference type="ARBA" id="ARBA00022679"/>
    </source>
</evidence>
<dbReference type="PANTHER" id="PTHR47483">
    <property type="entry name" value="BETA-ARABINOFURANOSYLTRANSFERASE RAY1"/>
    <property type="match status" value="1"/>
</dbReference>
<keyword evidence="5 7" id="KW-0808">Transferase</keyword>
<dbReference type="AlphaFoldDB" id="A0A8T3BC29"/>
<keyword evidence="7" id="KW-0812">Transmembrane</keyword>
<dbReference type="EC" id="2.4.2.-" evidence="7"/>
<dbReference type="InterPro" id="IPR008166">
    <property type="entry name" value="Glyco_transf_92"/>
</dbReference>
<dbReference type="GO" id="GO:0000139">
    <property type="term" value="C:Golgi membrane"/>
    <property type="evidence" value="ECO:0007669"/>
    <property type="project" value="UniProtKB-SubCell"/>
</dbReference>
<feature type="domain" description="Nucleotide-diphospho-sugar transferase" evidence="9">
    <location>
        <begin position="475"/>
        <end position="590"/>
    </location>
</feature>
<protein>
    <recommendedName>
        <fullName evidence="7">Glycosyltransferase</fullName>
        <ecNumber evidence="7">2.4.2.-</ecNumber>
    </recommendedName>
</protein>
<evidence type="ECO:0000256" key="1">
    <source>
        <dbReference type="ARBA" id="ARBA00004370"/>
    </source>
</evidence>
<keyword evidence="11" id="KW-1185">Reference proteome</keyword>
<feature type="region of interest" description="Disordered" evidence="8">
    <location>
        <begin position="627"/>
        <end position="657"/>
    </location>
</feature>
<keyword evidence="7" id="KW-1133">Transmembrane helix</keyword>
<evidence type="ECO:0000259" key="9">
    <source>
        <dbReference type="Pfam" id="PF03407"/>
    </source>
</evidence>
<feature type="compositionally biased region" description="Basic and acidic residues" evidence="8">
    <location>
        <begin position="633"/>
        <end position="648"/>
    </location>
</feature>
<sequence>MSAKQRTTLGAGASAGGKRQPQSSILSSFFKARLLCFLGVKESALRAVSFVLIFGFLAITAGLYFALQKCRDDNIFPTVTIFAAPRPFSYFGGRPDLVGGRQELAVRSWLAVAPEVSVVLFGKDSSIFDLARILGPRVTAESDIDFTFLGTPFFHCMVARSQNYSSEISVIIDPETILLPNFLATLHCAYKLNRDWFLVSMIPSVSNFPFHMDDTGNHWLKEDGASIGIGKLQEYAIKELQWSNCGEKLVMAWNRGDVPLYAAILPPFLHGKGFYNSWVLHEVLSSELRLVIDGSYIVSAIYPQADTANDGWEVKGNNHLAALYGSLYSGEQNKLTTDLKFIKCLGKHFLFDSVKKVVFYNEGSSRLFFSFKHGMAFLLSWPLHFGIHQRLIRCIDDLNFLGIECFLKKIYNIAFTEPLTLSIPFDFESLLQITADKDKTIVLAVAGDNYREMLMSWVCQLRHLAVSNFIVWPINLPRRLNSGFYFTRSDPPTIAAMEKVVKHALTSTLSEQPSFYDVLCGEGGINRVDDNHCFEPGTNLTIHFLDRNLFPNGAYKGLWEKRNVRSSCKKQGCIILHNNWVSGRKRKLERQVHSGLWEYDPAQRMLRKDNEFESAEELRFGSGNLPLRKMRGRRADDASMKDRRRRDGGGGGKFSRSSSSFTFSFALFLLCVALCSVVALSTFRLIGVSFRPVLLPTWRNPTMNAISGEYPLSRRDLRASNSNLTPVGLRIEEAITFPDFVLLFLKPQSYGAIANLRCIYFLSQSAESHLSLPALSSSSASSCVRCPLPLKADVFNISLSETSLPQLPPILPLRSDHLAYASVLDTRDNTTVIFAKGHNLRAARLSNPNSFECIFGWDFSHPKFSLSSEVLLAAQEIFRCRTPLSILQRRHNSPSIFPFVSVRFKGHGSIPLPSIARPEILSSPPMPKRPPKAHLMCVCTMLRNQARFLQEWIIYHSRIGVERWFIYDNNSDDDLEQVVQGLFTQWRIMISLHEWPWLKTQEAGFAHCALRARESCKWVGFIDVDEFLYFPSNFKLHDVLRNYSRSPSVAELRTTCHSFGPSGRKTAPPEGVMVGYSCRISPPERHKSIIRPEALNPSLINVVHHFHLKDGMKFVNMDVRVMVINHYKYQVWEVFKEKFHRRVATYVADWQEDENVGSKDRAPGLGTKAVEPSDWANRFCEVNDTGLRNWVLQAFVDPNTGHLPW</sequence>
<feature type="region of interest" description="Disordered" evidence="8">
    <location>
        <begin position="1"/>
        <end position="21"/>
    </location>
</feature>
<evidence type="ECO:0000313" key="10">
    <source>
        <dbReference type="EMBL" id="KAI0510612.1"/>
    </source>
</evidence>
<keyword evidence="6 7" id="KW-0472">Membrane</keyword>
<evidence type="ECO:0000256" key="3">
    <source>
        <dbReference type="ARBA" id="ARBA00007647"/>
    </source>
</evidence>
<keyword evidence="7" id="KW-0961">Cell wall biogenesis/degradation</keyword>
<dbReference type="EMBL" id="JAGYWB010000009">
    <property type="protein sequence ID" value="KAI0510612.1"/>
    <property type="molecule type" value="Genomic_DNA"/>
</dbReference>
<dbReference type="Proteomes" id="UP000829196">
    <property type="component" value="Unassembled WGS sequence"/>
</dbReference>
<comment type="similarity">
    <text evidence="2 7">Belongs to the glycosyltransferase 77 family.</text>
</comment>
<reference evidence="10" key="1">
    <citation type="journal article" date="2022" name="Front. Genet.">
        <title>Chromosome-Scale Assembly of the Dendrobium nobile Genome Provides Insights Into the Molecular Mechanism of the Biosynthesis of the Medicinal Active Ingredient of Dendrobium.</title>
        <authorList>
            <person name="Xu Q."/>
            <person name="Niu S.-C."/>
            <person name="Li K.-L."/>
            <person name="Zheng P.-J."/>
            <person name="Zhang X.-J."/>
            <person name="Jia Y."/>
            <person name="Liu Y."/>
            <person name="Niu Y.-X."/>
            <person name="Yu L.-H."/>
            <person name="Chen D.-F."/>
            <person name="Zhang G.-Q."/>
        </authorList>
    </citation>
    <scope>NUCLEOTIDE SEQUENCE</scope>
    <source>
        <tissue evidence="10">Leaf</tissue>
    </source>
</reference>
<comment type="subcellular location">
    <subcellularLocation>
        <location evidence="7">Golgi apparatus membrane</location>
        <topology evidence="7">Single-pass type II membrane protein</topology>
    </subcellularLocation>
    <subcellularLocation>
        <location evidence="1">Membrane</location>
    </subcellularLocation>
</comment>
<dbReference type="GO" id="GO:0016757">
    <property type="term" value="F:glycosyltransferase activity"/>
    <property type="evidence" value="ECO:0007669"/>
    <property type="project" value="UniProtKB-KW"/>
</dbReference>
<evidence type="ECO:0000313" key="11">
    <source>
        <dbReference type="Proteomes" id="UP000829196"/>
    </source>
</evidence>
<dbReference type="InterPro" id="IPR044575">
    <property type="entry name" value="RAY1-like"/>
</dbReference>
<evidence type="ECO:0000256" key="8">
    <source>
        <dbReference type="SAM" id="MobiDB-lite"/>
    </source>
</evidence>